<dbReference type="GO" id="GO:0005576">
    <property type="term" value="C:extracellular region"/>
    <property type="evidence" value="ECO:0007669"/>
    <property type="project" value="UniProtKB-SubCell"/>
</dbReference>
<reference evidence="7 8" key="1">
    <citation type="submission" date="2015-04" db="EMBL/GenBank/DDBJ databases">
        <title>Lasius niger genome sequencing.</title>
        <authorList>
            <person name="Konorov E.A."/>
            <person name="Nikitin M.A."/>
            <person name="Kirill M.V."/>
            <person name="Chang P."/>
        </authorList>
    </citation>
    <scope>NUCLEOTIDE SEQUENCE [LARGE SCALE GENOMIC DNA]</scope>
    <source>
        <tissue evidence="7">Whole</tissue>
    </source>
</reference>
<keyword evidence="8" id="KW-1185">Reference proteome</keyword>
<dbReference type="PANTHER" id="PTHR24252">
    <property type="entry name" value="ACROSIN-RELATED"/>
    <property type="match status" value="1"/>
</dbReference>
<name>A0A0J7JZL4_LASNI</name>
<comment type="caution">
    <text evidence="7">The sequence shown here is derived from an EMBL/GenBank/DDBJ whole genome shotgun (WGS) entry which is preliminary data.</text>
</comment>
<dbReference type="PaxDb" id="67767-A0A0J7JZL4"/>
<accession>A0A0J7JZL4</accession>
<dbReference type="InterPro" id="IPR033116">
    <property type="entry name" value="TRYPSIN_SER"/>
</dbReference>
<feature type="non-terminal residue" evidence="7">
    <location>
        <position position="1"/>
    </location>
</feature>
<organism evidence="7 8">
    <name type="scientific">Lasius niger</name>
    <name type="common">Black garden ant</name>
    <dbReference type="NCBI Taxonomy" id="67767"/>
    <lineage>
        <taxon>Eukaryota</taxon>
        <taxon>Metazoa</taxon>
        <taxon>Ecdysozoa</taxon>
        <taxon>Arthropoda</taxon>
        <taxon>Hexapoda</taxon>
        <taxon>Insecta</taxon>
        <taxon>Pterygota</taxon>
        <taxon>Neoptera</taxon>
        <taxon>Endopterygota</taxon>
        <taxon>Hymenoptera</taxon>
        <taxon>Apocrita</taxon>
        <taxon>Aculeata</taxon>
        <taxon>Formicoidea</taxon>
        <taxon>Formicidae</taxon>
        <taxon>Formicinae</taxon>
        <taxon>Lasius</taxon>
        <taxon>Lasius</taxon>
    </lineage>
</organism>
<dbReference type="GO" id="GO:0004252">
    <property type="term" value="F:serine-type endopeptidase activity"/>
    <property type="evidence" value="ECO:0007669"/>
    <property type="project" value="InterPro"/>
</dbReference>
<keyword evidence="3" id="KW-0732">Signal</keyword>
<dbReference type="AlphaFoldDB" id="A0A0J7JZL4"/>
<dbReference type="Pfam" id="PF00089">
    <property type="entry name" value="Trypsin"/>
    <property type="match status" value="1"/>
</dbReference>
<evidence type="ECO:0000256" key="5">
    <source>
        <dbReference type="ARBA" id="ARBA00023180"/>
    </source>
</evidence>
<keyword evidence="5" id="KW-0325">Glycoprotein</keyword>
<evidence type="ECO:0000256" key="3">
    <source>
        <dbReference type="ARBA" id="ARBA00022729"/>
    </source>
</evidence>
<dbReference type="InterPro" id="IPR009003">
    <property type="entry name" value="Peptidase_S1_PA"/>
</dbReference>
<evidence type="ECO:0000256" key="4">
    <source>
        <dbReference type="ARBA" id="ARBA00023157"/>
    </source>
</evidence>
<dbReference type="InterPro" id="IPR043504">
    <property type="entry name" value="Peptidase_S1_PA_chymotrypsin"/>
</dbReference>
<evidence type="ECO:0000313" key="7">
    <source>
        <dbReference type="EMBL" id="KMQ83499.1"/>
    </source>
</evidence>
<dbReference type="GO" id="GO:0006508">
    <property type="term" value="P:proteolysis"/>
    <property type="evidence" value="ECO:0007669"/>
    <property type="project" value="InterPro"/>
</dbReference>
<evidence type="ECO:0000256" key="2">
    <source>
        <dbReference type="ARBA" id="ARBA00022525"/>
    </source>
</evidence>
<dbReference type="SUPFAM" id="SSF50494">
    <property type="entry name" value="Trypsin-like serine proteases"/>
    <property type="match status" value="1"/>
</dbReference>
<dbReference type="PANTHER" id="PTHR24252:SF7">
    <property type="entry name" value="HYALIN"/>
    <property type="match status" value="1"/>
</dbReference>
<feature type="domain" description="Peptidase S1" evidence="6">
    <location>
        <begin position="17"/>
        <end position="198"/>
    </location>
</feature>
<protein>
    <submittedName>
        <fullName evidence="7">Neurotrypsin</fullName>
    </submittedName>
</protein>
<evidence type="ECO:0000313" key="8">
    <source>
        <dbReference type="Proteomes" id="UP000036403"/>
    </source>
</evidence>
<dbReference type="OrthoDB" id="6020543at2759"/>
<keyword evidence="4" id="KW-1015">Disulfide bond</keyword>
<dbReference type="STRING" id="67767.A0A0J7JZL4"/>
<comment type="subcellular location">
    <subcellularLocation>
        <location evidence="1">Secreted</location>
    </subcellularLocation>
</comment>
<dbReference type="PROSITE" id="PS00135">
    <property type="entry name" value="TRYPSIN_SER"/>
    <property type="match status" value="1"/>
</dbReference>
<gene>
    <name evidence="7" type="ORF">RF55_19856</name>
</gene>
<evidence type="ECO:0000259" key="6">
    <source>
        <dbReference type="PROSITE" id="PS50240"/>
    </source>
</evidence>
<dbReference type="InterPro" id="IPR001254">
    <property type="entry name" value="Trypsin_dom"/>
</dbReference>
<dbReference type="CDD" id="cd00190">
    <property type="entry name" value="Tryp_SPc"/>
    <property type="match status" value="1"/>
</dbReference>
<keyword evidence="2" id="KW-0964">Secreted</keyword>
<dbReference type="EMBL" id="LBMM01019595">
    <property type="protein sequence ID" value="KMQ83499.1"/>
    <property type="molecule type" value="Genomic_DNA"/>
</dbReference>
<dbReference type="PROSITE" id="PS50240">
    <property type="entry name" value="TRYPSIN_DOM"/>
    <property type="match status" value="1"/>
</dbReference>
<dbReference type="FunFam" id="2.40.10.10:FF:000054">
    <property type="entry name" value="Complement C1r subcomponent"/>
    <property type="match status" value="1"/>
</dbReference>
<evidence type="ECO:0000256" key="1">
    <source>
        <dbReference type="ARBA" id="ARBA00004613"/>
    </source>
</evidence>
<sequence length="198" mass="21832">SYWINNPELPEPNIDELLPSNCGQRAKDFNDDEDFMIFQKVVHGSVAPKGTYPWQIDEGTEAEANIEDYYVHEEFRKGHRMNNDIALVLLKGQGIPLGKHIMPICLPSENTDYSPGLNCTISGFGSIETGKTTQSKDLRYGWVPLLDQSICRASYVYGEGAISEGMMCAGYLDEGIDTCDGDSGGPLACYHNGNVDII</sequence>
<dbReference type="SMART" id="SM00020">
    <property type="entry name" value="Tryp_SPc"/>
    <property type="match status" value="1"/>
</dbReference>
<proteinExistence type="predicted"/>
<dbReference type="Proteomes" id="UP000036403">
    <property type="component" value="Unassembled WGS sequence"/>
</dbReference>
<dbReference type="Gene3D" id="2.40.10.10">
    <property type="entry name" value="Trypsin-like serine proteases"/>
    <property type="match status" value="2"/>
</dbReference>